<dbReference type="EMBL" id="AHEF01000023">
    <property type="protein sequence ID" value="EOP95561.1"/>
    <property type="molecule type" value="Genomic_DNA"/>
</dbReference>
<comment type="caution">
    <text evidence="2">The sequence shown here is derived from an EMBL/GenBank/DDBJ whole genome shotgun (WGS) entry which is preliminary data.</text>
</comment>
<dbReference type="AlphaFoldDB" id="A0A9W5VND0"/>
<proteinExistence type="predicted"/>
<accession>A0A9W5VND0</accession>
<feature type="transmembrane region" description="Helical" evidence="1">
    <location>
        <begin position="138"/>
        <end position="159"/>
    </location>
</feature>
<name>A0A9W5VND0_BACCE</name>
<keyword evidence="1" id="KW-1133">Transmembrane helix</keyword>
<gene>
    <name evidence="2" type="ORF">IGM_01022</name>
</gene>
<evidence type="ECO:0000313" key="2">
    <source>
        <dbReference type="EMBL" id="EOP95561.1"/>
    </source>
</evidence>
<sequence length="396" mass="45189">MENIYYFGKLLAGEFSNDKLNQNLTFAVAIAAGLLTVSALVTIFISLNKQQIIQKCKALSWEIEDIINGDEKAYNKSNLKSKFTLYERLINEPLLLKFKPIFINFNNWAIIFTVFFLIATIRIWLSIGYFLGGDIAEVTFMGVVLLTLFTGLMLTLISVRITGNLDAPRNMLDGNKLSKIKTKDLCAGSSSLILKKENNILLGNLNINLPITNVEILPLLYGISYDKTKKEKSIKAMDFLCKPYFPKEEEVKFAYTSQCQKKVIVIDEAGLLKESITGTIRIGDKLNPSPRNNVGMVSSPFYPTGYNYNLSFIDFENSLEENHTEMEVNISYYDEIEVYCYFRTSEGTTYVEYGRIEINKLNEDSVIELLPISISHNNIDFEEIEWEHKVEFEKSI</sequence>
<evidence type="ECO:0000313" key="3">
    <source>
        <dbReference type="Proteomes" id="UP000014009"/>
    </source>
</evidence>
<reference evidence="2 3" key="1">
    <citation type="submission" date="2012-12" db="EMBL/GenBank/DDBJ databases">
        <title>The Genome Sequence of Bacillus cereus HuB4-4.</title>
        <authorList>
            <consortium name="The Broad Institute Genome Sequencing Platform"/>
            <consortium name="The Broad Institute Genome Sequencing Center for Infectious Disease"/>
            <person name="Feldgarden M."/>
            <person name="Van der Auwera G.A."/>
            <person name="Mahillon J."/>
            <person name="Duprez V."/>
            <person name="Timmery S."/>
            <person name="Mattelet C."/>
            <person name="Dierick K."/>
            <person name="Sun M."/>
            <person name="Yu Z."/>
            <person name="Zhu L."/>
            <person name="Hu X."/>
            <person name="Shank E.B."/>
            <person name="Swiecicka I."/>
            <person name="Hansen B.M."/>
            <person name="Andrup L."/>
            <person name="Walker B."/>
            <person name="Young S.K."/>
            <person name="Zeng Q."/>
            <person name="Gargeya S."/>
            <person name="Fitzgerald M."/>
            <person name="Haas B."/>
            <person name="Abouelleil A."/>
            <person name="Alvarado L."/>
            <person name="Arachchi H.M."/>
            <person name="Berlin A.M."/>
            <person name="Chapman S.B."/>
            <person name="Dewar J."/>
            <person name="Goldberg J."/>
            <person name="Griggs A."/>
            <person name="Gujja S."/>
            <person name="Hansen M."/>
            <person name="Howarth C."/>
            <person name="Imamovic A."/>
            <person name="Larimer J."/>
            <person name="McCowan C."/>
            <person name="Murphy C."/>
            <person name="Neiman D."/>
            <person name="Pearson M."/>
            <person name="Priest M."/>
            <person name="Roberts A."/>
            <person name="Saif S."/>
            <person name="Shea T."/>
            <person name="Sisk P."/>
            <person name="Sykes S."/>
            <person name="Wortman J."/>
            <person name="Nusbaum C."/>
            <person name="Birren B."/>
        </authorList>
    </citation>
    <scope>NUCLEOTIDE SEQUENCE [LARGE SCALE GENOMIC DNA]</scope>
    <source>
        <strain evidence="2 3">HuB4-4</strain>
    </source>
</reference>
<dbReference type="Proteomes" id="UP000014009">
    <property type="component" value="Unassembled WGS sequence"/>
</dbReference>
<keyword evidence="1" id="KW-0472">Membrane</keyword>
<feature type="transmembrane region" description="Helical" evidence="1">
    <location>
        <begin position="24"/>
        <end position="47"/>
    </location>
</feature>
<feature type="transmembrane region" description="Helical" evidence="1">
    <location>
        <begin position="108"/>
        <end position="132"/>
    </location>
</feature>
<protein>
    <submittedName>
        <fullName evidence="2">Uncharacterized protein</fullName>
    </submittedName>
</protein>
<organism evidence="2 3">
    <name type="scientific">Bacillus cereus HuB4-4</name>
    <dbReference type="NCBI Taxonomy" id="1053211"/>
    <lineage>
        <taxon>Bacteria</taxon>
        <taxon>Bacillati</taxon>
        <taxon>Bacillota</taxon>
        <taxon>Bacilli</taxon>
        <taxon>Bacillales</taxon>
        <taxon>Bacillaceae</taxon>
        <taxon>Bacillus</taxon>
        <taxon>Bacillus cereus group</taxon>
    </lineage>
</organism>
<dbReference type="RefSeq" id="WP_016097834.1">
    <property type="nucleotide sequence ID" value="NZ_KB976537.1"/>
</dbReference>
<evidence type="ECO:0000256" key="1">
    <source>
        <dbReference type="SAM" id="Phobius"/>
    </source>
</evidence>
<keyword evidence="1" id="KW-0812">Transmembrane</keyword>